<accession>A0A9W9HZ77</accession>
<proteinExistence type="predicted"/>
<reference evidence="2" key="2">
    <citation type="journal article" date="2023" name="IMA Fungus">
        <title>Comparative genomic study of the Penicillium genus elucidates a diverse pangenome and 15 lateral gene transfer events.</title>
        <authorList>
            <person name="Petersen C."/>
            <person name="Sorensen T."/>
            <person name="Nielsen M.R."/>
            <person name="Sondergaard T.E."/>
            <person name="Sorensen J.L."/>
            <person name="Fitzpatrick D.A."/>
            <person name="Frisvad J.C."/>
            <person name="Nielsen K.L."/>
        </authorList>
    </citation>
    <scope>NUCLEOTIDE SEQUENCE</scope>
    <source>
        <strain evidence="2">IBT 26290</strain>
    </source>
</reference>
<sequence>MHSSSIFTPFTSTDSRDAYGPRTKTPPKNNIKSPDDSDDMAEVTSGFTRHSRVPTSCVLVLHDVLMRSPRTRSESRRLELRVDHWHTPIVDPLALAIPMAGNFDMTPDLRASNYSRITRPEVLQLHIVVAAFVCGINRKKTLAKHLT</sequence>
<dbReference type="EMBL" id="JAPQKN010000004">
    <property type="protein sequence ID" value="KAJ5160311.1"/>
    <property type="molecule type" value="Genomic_DNA"/>
</dbReference>
<evidence type="ECO:0000313" key="3">
    <source>
        <dbReference type="Proteomes" id="UP001149163"/>
    </source>
</evidence>
<protein>
    <submittedName>
        <fullName evidence="2">Uncharacterized protein</fullName>
    </submittedName>
</protein>
<dbReference type="RefSeq" id="XP_056541869.1">
    <property type="nucleotide sequence ID" value="XM_056689440.1"/>
</dbReference>
<dbReference type="AlphaFoldDB" id="A0A9W9HZ77"/>
<dbReference type="GeneID" id="81428616"/>
<keyword evidence="3" id="KW-1185">Reference proteome</keyword>
<evidence type="ECO:0000313" key="2">
    <source>
        <dbReference type="EMBL" id="KAJ5160311.1"/>
    </source>
</evidence>
<feature type="compositionally biased region" description="Polar residues" evidence="1">
    <location>
        <begin position="1"/>
        <end position="13"/>
    </location>
</feature>
<dbReference type="Proteomes" id="UP001149163">
    <property type="component" value="Unassembled WGS sequence"/>
</dbReference>
<comment type="caution">
    <text evidence="2">The sequence shown here is derived from an EMBL/GenBank/DDBJ whole genome shotgun (WGS) entry which is preliminary data.</text>
</comment>
<organism evidence="2 3">
    <name type="scientific">Penicillium canariense</name>
    <dbReference type="NCBI Taxonomy" id="189055"/>
    <lineage>
        <taxon>Eukaryota</taxon>
        <taxon>Fungi</taxon>
        <taxon>Dikarya</taxon>
        <taxon>Ascomycota</taxon>
        <taxon>Pezizomycotina</taxon>
        <taxon>Eurotiomycetes</taxon>
        <taxon>Eurotiomycetidae</taxon>
        <taxon>Eurotiales</taxon>
        <taxon>Aspergillaceae</taxon>
        <taxon>Penicillium</taxon>
    </lineage>
</organism>
<evidence type="ECO:0000256" key="1">
    <source>
        <dbReference type="SAM" id="MobiDB-lite"/>
    </source>
</evidence>
<gene>
    <name evidence="2" type="ORF">N7482_007315</name>
</gene>
<feature type="region of interest" description="Disordered" evidence="1">
    <location>
        <begin position="1"/>
        <end position="48"/>
    </location>
</feature>
<reference evidence="2" key="1">
    <citation type="submission" date="2022-11" db="EMBL/GenBank/DDBJ databases">
        <authorList>
            <person name="Petersen C."/>
        </authorList>
    </citation>
    <scope>NUCLEOTIDE SEQUENCE</scope>
    <source>
        <strain evidence="2">IBT 26290</strain>
    </source>
</reference>
<name>A0A9W9HZ77_9EURO</name>